<dbReference type="Gene3D" id="3.30.428.10">
    <property type="entry name" value="HIT-like"/>
    <property type="match status" value="2"/>
</dbReference>
<protein>
    <recommendedName>
        <fullName evidence="5 16">Galactose-1-phosphate uridylyltransferase</fullName>
        <ecNumber evidence="4 16">2.7.7.12</ecNumber>
    </recommendedName>
</protein>
<dbReference type="EC" id="2.7.7.12" evidence="4 16"/>
<keyword evidence="10 16" id="KW-0299">Galactose metabolism</keyword>
<feature type="binding site" evidence="13">
    <location>
        <begin position="333"/>
        <end position="334"/>
    </location>
    <ligand>
        <name>UDP-alpha-D-glucose</name>
        <dbReference type="ChEBI" id="CHEBI:58885"/>
        <note>ligand shared between dimeric partners</note>
    </ligand>
</feature>
<comment type="pathway">
    <text evidence="2 16">Carbohydrate metabolism; galactose metabolism.</text>
</comment>
<evidence type="ECO:0000256" key="12">
    <source>
        <dbReference type="PIRSR" id="PIRSR000808-1"/>
    </source>
</evidence>
<feature type="binding site" evidence="15">
    <location>
        <position position="318"/>
    </location>
    <ligand>
        <name>Fe cation</name>
        <dbReference type="ChEBI" id="CHEBI:24875"/>
    </ligand>
</feature>
<keyword evidence="8 14" id="KW-0479">Metal-binding</keyword>
<dbReference type="InterPro" id="IPR005850">
    <property type="entry name" value="GalP_Utransf_C"/>
</dbReference>
<feature type="binding site" evidence="13">
    <location>
        <begin position="28"/>
        <end position="31"/>
    </location>
    <ligand>
        <name>UDP-alpha-D-glucose</name>
        <dbReference type="ChEBI" id="CHEBI:58885"/>
        <note>ligand shared between dimeric partners</note>
    </ligand>
</feature>
<feature type="binding site" evidence="13">
    <location>
        <begin position="338"/>
        <end position="339"/>
    </location>
    <ligand>
        <name>UDP-alpha-D-glucose</name>
        <dbReference type="ChEBI" id="CHEBI:58885"/>
        <note>ligand shared between dimeric partners</note>
    </ligand>
</feature>
<dbReference type="GO" id="GO:0005737">
    <property type="term" value="C:cytoplasm"/>
    <property type="evidence" value="ECO:0007669"/>
    <property type="project" value="TreeGrafter"/>
</dbReference>
<accession>A0A642UWS2</accession>
<dbReference type="PIRSF" id="PIRSF000808">
    <property type="entry name" value="GalT"/>
    <property type="match status" value="1"/>
</dbReference>
<feature type="active site" description="Tele-UMP-histidine intermediate" evidence="12">
    <location>
        <position position="173"/>
    </location>
</feature>
<feature type="binding site" description="in other chain" evidence="13">
    <location>
        <position position="175"/>
    </location>
    <ligand>
        <name>UDP-alpha-D-glucose</name>
        <dbReference type="ChEBI" id="CHEBI:58885"/>
        <note>ligand shared between dimeric partners</note>
    </ligand>
</feature>
<organism evidence="19 20">
    <name type="scientific">Trichomonascus ciferrii</name>
    <dbReference type="NCBI Taxonomy" id="44093"/>
    <lineage>
        <taxon>Eukaryota</taxon>
        <taxon>Fungi</taxon>
        <taxon>Dikarya</taxon>
        <taxon>Ascomycota</taxon>
        <taxon>Saccharomycotina</taxon>
        <taxon>Dipodascomycetes</taxon>
        <taxon>Dipodascales</taxon>
        <taxon>Trichomonascaceae</taxon>
        <taxon>Trichomonascus</taxon>
        <taxon>Trichomonascus ciferrii complex</taxon>
    </lineage>
</organism>
<dbReference type="AlphaFoldDB" id="A0A642UWS2"/>
<dbReference type="NCBIfam" id="NF008724">
    <property type="entry name" value="PRK11720.1"/>
    <property type="match status" value="1"/>
</dbReference>
<keyword evidence="7 16" id="KW-0548">Nucleotidyltransferase</keyword>
<evidence type="ECO:0000256" key="4">
    <source>
        <dbReference type="ARBA" id="ARBA00012384"/>
    </source>
</evidence>
<dbReference type="InterPro" id="IPR001937">
    <property type="entry name" value="GalP_UDPtransf1"/>
</dbReference>
<comment type="similarity">
    <text evidence="3 16">Belongs to the galactose-1-phosphate uridylyltransferase type 1 family.</text>
</comment>
<dbReference type="InterPro" id="IPR036265">
    <property type="entry name" value="HIT-like_sf"/>
</dbReference>
<evidence type="ECO:0000256" key="15">
    <source>
        <dbReference type="PIRSR" id="PIRSR000808-4"/>
    </source>
</evidence>
<dbReference type="PANTHER" id="PTHR11943">
    <property type="entry name" value="GALACTOSE-1-PHOSPHATE URIDYLYLTRANSFERASE"/>
    <property type="match status" value="1"/>
</dbReference>
<keyword evidence="6 16" id="KW-0808">Transferase</keyword>
<evidence type="ECO:0000256" key="11">
    <source>
        <dbReference type="ARBA" id="ARBA00023277"/>
    </source>
</evidence>
<evidence type="ECO:0000313" key="19">
    <source>
        <dbReference type="EMBL" id="KAA8906909.1"/>
    </source>
</evidence>
<name>A0A642UWS2_9ASCO</name>
<evidence type="ECO:0000259" key="17">
    <source>
        <dbReference type="Pfam" id="PF01087"/>
    </source>
</evidence>
<gene>
    <name evidence="19" type="ORF">TRICI_005047</name>
</gene>
<dbReference type="EMBL" id="SWFS01000388">
    <property type="protein sequence ID" value="KAA8906909.1"/>
    <property type="molecule type" value="Genomic_DNA"/>
</dbReference>
<evidence type="ECO:0000256" key="1">
    <source>
        <dbReference type="ARBA" id="ARBA00001107"/>
    </source>
</evidence>
<feature type="domain" description="Galactose-1-phosphate uridyl transferase N-terminal" evidence="17">
    <location>
        <begin position="9"/>
        <end position="183"/>
    </location>
</feature>
<feature type="binding site" evidence="15">
    <location>
        <position position="296"/>
    </location>
    <ligand>
        <name>Fe cation</name>
        <dbReference type="ChEBI" id="CHEBI:24875"/>
    </ligand>
</feature>
<feature type="binding site" description="in other chain" evidence="13">
    <location>
        <position position="160"/>
    </location>
    <ligand>
        <name>UDP-alpha-D-glucose</name>
        <dbReference type="ChEBI" id="CHEBI:58885"/>
        <note>ligand shared between dimeric partners</note>
    </ligand>
</feature>
<evidence type="ECO:0000256" key="14">
    <source>
        <dbReference type="PIRSR" id="PIRSR000808-3"/>
    </source>
</evidence>
<feature type="domain" description="Galactose-1-phosphate uridyl transferase C-terminal" evidence="18">
    <location>
        <begin position="191"/>
        <end position="366"/>
    </location>
</feature>
<keyword evidence="20" id="KW-1185">Reference proteome</keyword>
<feature type="binding site" evidence="14">
    <location>
        <position position="171"/>
    </location>
    <ligand>
        <name>Zn(2+)</name>
        <dbReference type="ChEBI" id="CHEBI:29105"/>
    </ligand>
</feature>
<evidence type="ECO:0000256" key="2">
    <source>
        <dbReference type="ARBA" id="ARBA00004947"/>
    </source>
</evidence>
<dbReference type="SUPFAM" id="SSF54197">
    <property type="entry name" value="HIT-like"/>
    <property type="match status" value="2"/>
</dbReference>
<feature type="binding site" description="in other chain" evidence="13">
    <location>
        <begin position="77"/>
        <end position="78"/>
    </location>
    <ligand>
        <name>UDP-alpha-D-glucose</name>
        <dbReference type="ChEBI" id="CHEBI:58885"/>
        <note>ligand shared between dimeric partners</note>
    </ligand>
</feature>
<comment type="cofactor">
    <cofactor evidence="14">
        <name>Zn(2+)</name>
        <dbReference type="ChEBI" id="CHEBI:29105"/>
    </cofactor>
    <text evidence="14">Binds 1 zinc ion per subunit.</text>
</comment>
<evidence type="ECO:0000256" key="3">
    <source>
        <dbReference type="ARBA" id="ARBA00010951"/>
    </source>
</evidence>
<evidence type="ECO:0000259" key="18">
    <source>
        <dbReference type="Pfam" id="PF02744"/>
    </source>
</evidence>
<evidence type="ECO:0000256" key="7">
    <source>
        <dbReference type="ARBA" id="ARBA00022695"/>
    </source>
</evidence>
<feature type="binding site" description="in other chain" evidence="13">
    <location>
        <position position="61"/>
    </location>
    <ligand>
        <name>UDP-alpha-D-glucose</name>
        <dbReference type="ChEBI" id="CHEBI:58885"/>
        <note>ligand shared between dimeric partners</note>
    </ligand>
</feature>
<comment type="cofactor">
    <cofactor evidence="15">
        <name>Fe cation</name>
        <dbReference type="ChEBI" id="CHEBI:24875"/>
    </cofactor>
    <text evidence="15">Binds 1 Fe cation per subunit.</text>
</comment>
<reference evidence="19" key="1">
    <citation type="journal article" date="2019" name="G3 (Bethesda)">
        <title>Genome Assemblies of Two Rare Opportunistic Yeast Pathogens: Diutina rugosa (syn. Candida rugosa) and Trichomonascus ciferrii (syn. Candida ciferrii).</title>
        <authorList>
            <person name="Mixao V."/>
            <person name="Saus E."/>
            <person name="Hansen A.P."/>
            <person name="Lass-Florl C."/>
            <person name="Gabaldon T."/>
        </authorList>
    </citation>
    <scope>NUCLEOTIDE SEQUENCE</scope>
    <source>
        <strain evidence="19">CBS 4856</strain>
    </source>
</reference>
<dbReference type="CDD" id="cd00608">
    <property type="entry name" value="GalT"/>
    <property type="match status" value="1"/>
</dbReference>
<feature type="binding site" evidence="14">
    <location>
        <position position="55"/>
    </location>
    <ligand>
        <name>Zn(2+)</name>
        <dbReference type="ChEBI" id="CHEBI:29105"/>
    </ligand>
</feature>
<comment type="caution">
    <text evidence="19">The sequence shown here is derived from an EMBL/GenBank/DDBJ whole genome shotgun (WGS) entry which is preliminary data.</text>
</comment>
<evidence type="ECO:0000256" key="9">
    <source>
        <dbReference type="ARBA" id="ARBA00022833"/>
    </source>
</evidence>
<comment type="catalytic activity">
    <reaction evidence="1 16">
        <text>alpha-D-galactose 1-phosphate + UDP-alpha-D-glucose = alpha-D-glucose 1-phosphate + UDP-alpha-D-galactose</text>
        <dbReference type="Rhea" id="RHEA:13989"/>
        <dbReference type="ChEBI" id="CHEBI:58336"/>
        <dbReference type="ChEBI" id="CHEBI:58601"/>
        <dbReference type="ChEBI" id="CHEBI:58885"/>
        <dbReference type="ChEBI" id="CHEBI:66914"/>
        <dbReference type="EC" id="2.7.7.12"/>
    </reaction>
</comment>
<dbReference type="GO" id="GO:0033499">
    <property type="term" value="P:galactose catabolic process via UDP-galactose, Leloir pathway"/>
    <property type="evidence" value="ECO:0007669"/>
    <property type="project" value="TreeGrafter"/>
</dbReference>
<evidence type="ECO:0000256" key="5">
    <source>
        <dbReference type="ARBA" id="ARBA00016340"/>
    </source>
</evidence>
<dbReference type="Pfam" id="PF02744">
    <property type="entry name" value="GalP_UDP_tr_C"/>
    <property type="match status" value="1"/>
</dbReference>
<evidence type="ECO:0000256" key="10">
    <source>
        <dbReference type="ARBA" id="ARBA00023144"/>
    </source>
</evidence>
<dbReference type="GO" id="GO:0008108">
    <property type="term" value="F:UDP-glucose:hexose-1-phosphate uridylyltransferase activity"/>
    <property type="evidence" value="ECO:0007669"/>
    <property type="project" value="UniProtKB-EC"/>
</dbReference>
<dbReference type="VEuPathDB" id="FungiDB:TRICI_005047"/>
<dbReference type="GO" id="GO:0008270">
    <property type="term" value="F:zinc ion binding"/>
    <property type="evidence" value="ECO:0007669"/>
    <property type="project" value="InterPro"/>
</dbReference>
<feature type="binding site" evidence="15">
    <location>
        <position position="320"/>
    </location>
    <ligand>
        <name>Fe cation</name>
        <dbReference type="ChEBI" id="CHEBI:24875"/>
    </ligand>
</feature>
<dbReference type="OrthoDB" id="418412at2759"/>
<feature type="binding site" evidence="15">
    <location>
        <position position="189"/>
    </location>
    <ligand>
        <name>Fe cation</name>
        <dbReference type="ChEBI" id="CHEBI:24875"/>
    </ligand>
</feature>
<feature type="binding site" evidence="14">
    <location>
        <position position="52"/>
    </location>
    <ligand>
        <name>Zn(2+)</name>
        <dbReference type="ChEBI" id="CHEBI:29105"/>
    </ligand>
</feature>
<evidence type="ECO:0000313" key="20">
    <source>
        <dbReference type="Proteomes" id="UP000761534"/>
    </source>
</evidence>
<keyword evidence="11 16" id="KW-0119">Carbohydrate metabolism</keyword>
<evidence type="ECO:0000256" key="16">
    <source>
        <dbReference type="RuleBase" id="RU000506"/>
    </source>
</evidence>
<keyword evidence="15" id="KW-0408">Iron</keyword>
<evidence type="ECO:0000256" key="13">
    <source>
        <dbReference type="PIRSR" id="PIRSR000808-2"/>
    </source>
</evidence>
<feature type="binding site" description="in other chain" evidence="13">
    <location>
        <begin position="166"/>
        <end position="168"/>
    </location>
    <ligand>
        <name>UDP-alpha-D-glucose</name>
        <dbReference type="ChEBI" id="CHEBI:58885"/>
        <note>ligand shared between dimeric partners</note>
    </ligand>
</feature>
<dbReference type="UniPathway" id="UPA00214"/>
<evidence type="ECO:0000256" key="6">
    <source>
        <dbReference type="ARBA" id="ARBA00022679"/>
    </source>
</evidence>
<sequence length="370" mass="42072">MVDTIQWNEAHRRYNPLRKSWVLCSPHRTQRPWQGQQEKASTERRPEYDEKCYLCPGNTRAQGQANPQYKETFVFVNDFSAVKPAASIKDGEASEVANDELFKAEQSTGRCVVICFNPRHDLTLAQMSQSEITAVIRAWKEVYQSAVDDPEINHCQIFENKGAAMGCSNPHPHGQAWMTSMVPEEPAVEHDCLKQYQLTHNGRGMLEDYVSRELAFVARGDEANNRIVCQNDDFVALVPFWATWPFETMVISRRKVPSVIELTEQEVENFASILSQLTRKYDNLFETSFPYSMGLHQAATSSAEAQLREDGGCAEHLHLHFYPPLLRSASVKKFLVGFEMLGMPQRDITPERAAATLRGLDGVNHYLDNQ</sequence>
<dbReference type="Proteomes" id="UP000761534">
    <property type="component" value="Unassembled WGS sequence"/>
</dbReference>
<dbReference type="FunFam" id="3.30.428.10:FF:000002">
    <property type="entry name" value="Galactose-1-phosphate uridylyltransferase"/>
    <property type="match status" value="1"/>
</dbReference>
<dbReference type="Pfam" id="PF01087">
    <property type="entry name" value="GalP_UDP_transf"/>
    <property type="match status" value="1"/>
</dbReference>
<keyword evidence="9 14" id="KW-0862">Zinc</keyword>
<feature type="binding site" evidence="14">
    <location>
        <position position="120"/>
    </location>
    <ligand>
        <name>Zn(2+)</name>
        <dbReference type="ChEBI" id="CHEBI:29105"/>
    </ligand>
</feature>
<evidence type="ECO:0000256" key="8">
    <source>
        <dbReference type="ARBA" id="ARBA00022723"/>
    </source>
</evidence>
<dbReference type="NCBIfam" id="TIGR00209">
    <property type="entry name" value="galT_1"/>
    <property type="match status" value="1"/>
</dbReference>
<proteinExistence type="inferred from homology"/>
<dbReference type="InterPro" id="IPR005849">
    <property type="entry name" value="GalP_Utransf_N"/>
</dbReference>
<dbReference type="InterPro" id="IPR019779">
    <property type="entry name" value="GalP_UDPtransf1_His-AS"/>
</dbReference>
<feature type="binding site" description="in other chain" evidence="13">
    <location>
        <position position="345"/>
    </location>
    <ligand>
        <name>UDP-alpha-D-glucose</name>
        <dbReference type="ChEBI" id="CHEBI:58885"/>
        <note>ligand shared between dimeric partners</note>
    </ligand>
</feature>
<dbReference type="PROSITE" id="PS00117">
    <property type="entry name" value="GAL_P_UDP_TRANSF_I"/>
    <property type="match status" value="1"/>
</dbReference>
<dbReference type="PANTHER" id="PTHR11943:SF1">
    <property type="entry name" value="GALACTOSE-1-PHOSPHATE URIDYLYLTRANSFERASE"/>
    <property type="match status" value="1"/>
</dbReference>